<name>A0AAC9P8J4_9PROT</name>
<evidence type="ECO:0000313" key="2">
    <source>
        <dbReference type="Proteomes" id="UP000182373"/>
    </source>
</evidence>
<accession>A0AAC9P8J4</accession>
<reference evidence="2" key="1">
    <citation type="submission" date="2016-11" db="EMBL/GenBank/DDBJ databases">
        <title>Comparative genomic and phenotypic analysis of Granulibacter bethesdensis clinical isolates from patients with chronic granulomatous disease.</title>
        <authorList>
            <person name="Zarember K.A."/>
            <person name="Porcella S.F."/>
            <person name="Chu J."/>
            <person name="Ding L."/>
            <person name="Dahlstrom E."/>
            <person name="Barbian K."/>
            <person name="Martens C."/>
            <person name="Sykora L."/>
            <person name="Kramer S."/>
            <person name="Pettinato A.M."/>
            <person name="Hong H."/>
            <person name="Wald G."/>
            <person name="Berg L.J."/>
            <person name="Rogge L.S."/>
            <person name="Greenberg D.E."/>
            <person name="Falcone E.L."/>
            <person name="Neves J.F."/>
            <person name="Simoes M.J."/>
            <person name="Casal M."/>
            <person name="Rodriguez-Lopez F.C."/>
            <person name="Zelazny A."/>
            <person name="Gallin J.I."/>
            <person name="Holland S.M."/>
        </authorList>
    </citation>
    <scope>NUCLEOTIDE SEQUENCE [LARGE SCALE GENOMIC DNA]</scope>
    <source>
        <strain evidence="2">NIH9.1</strain>
    </source>
</reference>
<organism evidence="1 2">
    <name type="scientific">Granulibacter bethesdensis</name>
    <dbReference type="NCBI Taxonomy" id="364410"/>
    <lineage>
        <taxon>Bacteria</taxon>
        <taxon>Pseudomonadati</taxon>
        <taxon>Pseudomonadota</taxon>
        <taxon>Alphaproteobacteria</taxon>
        <taxon>Acetobacterales</taxon>
        <taxon>Acetobacteraceae</taxon>
        <taxon>Granulibacter</taxon>
    </lineage>
</organism>
<gene>
    <name evidence="1" type="ORF">GbCGDNIH9_8552</name>
</gene>
<evidence type="ECO:0000313" key="1">
    <source>
        <dbReference type="EMBL" id="APH54606.1"/>
    </source>
</evidence>
<proteinExistence type="predicted"/>
<protein>
    <submittedName>
        <fullName evidence="1">Uncharacterized protein</fullName>
    </submittedName>
</protein>
<dbReference type="EMBL" id="CP018191">
    <property type="protein sequence ID" value="APH54606.1"/>
    <property type="molecule type" value="Genomic_DNA"/>
</dbReference>
<dbReference type="AlphaFoldDB" id="A0AAC9P8J4"/>
<sequence length="41" mass="4478">MRRFHLCFGIRNEPLMTLPTPLSEANNAGLSLLLPISGEAP</sequence>
<dbReference type="Proteomes" id="UP000182373">
    <property type="component" value="Chromosome"/>
</dbReference>